<keyword evidence="2" id="KW-1185">Reference proteome</keyword>
<accession>A0ABW6AM34</accession>
<dbReference type="Proteomes" id="UP001597512">
    <property type="component" value="Unassembled WGS sequence"/>
</dbReference>
<evidence type="ECO:0000313" key="1">
    <source>
        <dbReference type="EMBL" id="MFD2936317.1"/>
    </source>
</evidence>
<proteinExistence type="predicted"/>
<sequence length="69" mass="7924">MSKTIFTIKERVNYLKEEITIDLNSDKIDVNAVPGGAELLQKVRDGEMEFSKEEVYKITVMFGLPEPKF</sequence>
<protein>
    <recommendedName>
        <fullName evidence="3">XRE family transcriptional regulator</fullName>
    </recommendedName>
</protein>
<reference evidence="2" key="1">
    <citation type="journal article" date="2019" name="Int. J. Syst. Evol. Microbiol.">
        <title>The Global Catalogue of Microorganisms (GCM) 10K type strain sequencing project: providing services to taxonomists for standard genome sequencing and annotation.</title>
        <authorList>
            <consortium name="The Broad Institute Genomics Platform"/>
            <consortium name="The Broad Institute Genome Sequencing Center for Infectious Disease"/>
            <person name="Wu L."/>
            <person name="Ma J."/>
        </authorList>
    </citation>
    <scope>NUCLEOTIDE SEQUENCE [LARGE SCALE GENOMIC DNA]</scope>
    <source>
        <strain evidence="2">KCTC 52490</strain>
    </source>
</reference>
<evidence type="ECO:0008006" key="3">
    <source>
        <dbReference type="Google" id="ProtNLM"/>
    </source>
</evidence>
<evidence type="ECO:0000313" key="2">
    <source>
        <dbReference type="Proteomes" id="UP001597512"/>
    </source>
</evidence>
<dbReference type="RefSeq" id="WP_381505010.1">
    <property type="nucleotide sequence ID" value="NZ_JBHUOM010000023.1"/>
</dbReference>
<comment type="caution">
    <text evidence="1">The sequence shown here is derived from an EMBL/GenBank/DDBJ whole genome shotgun (WGS) entry which is preliminary data.</text>
</comment>
<name>A0ABW6AM34_9BACT</name>
<organism evidence="1 2">
    <name type="scientific">Spirosoma flavum</name>
    <dbReference type="NCBI Taxonomy" id="2048557"/>
    <lineage>
        <taxon>Bacteria</taxon>
        <taxon>Pseudomonadati</taxon>
        <taxon>Bacteroidota</taxon>
        <taxon>Cytophagia</taxon>
        <taxon>Cytophagales</taxon>
        <taxon>Cytophagaceae</taxon>
        <taxon>Spirosoma</taxon>
    </lineage>
</organism>
<gene>
    <name evidence="1" type="ORF">ACFS25_21225</name>
</gene>
<dbReference type="EMBL" id="JBHUOM010000023">
    <property type="protein sequence ID" value="MFD2936317.1"/>
    <property type="molecule type" value="Genomic_DNA"/>
</dbReference>